<dbReference type="Proteomes" id="UP000682733">
    <property type="component" value="Unassembled WGS sequence"/>
</dbReference>
<dbReference type="EMBL" id="CAJOBA010005069">
    <property type="protein sequence ID" value="CAF3732066.1"/>
    <property type="molecule type" value="Genomic_DNA"/>
</dbReference>
<keyword evidence="1" id="KW-0812">Transmembrane</keyword>
<organism evidence="3 4">
    <name type="scientific">Didymodactylos carnosus</name>
    <dbReference type="NCBI Taxonomy" id="1234261"/>
    <lineage>
        <taxon>Eukaryota</taxon>
        <taxon>Metazoa</taxon>
        <taxon>Spiralia</taxon>
        <taxon>Gnathifera</taxon>
        <taxon>Rotifera</taxon>
        <taxon>Eurotatoria</taxon>
        <taxon>Bdelloidea</taxon>
        <taxon>Philodinida</taxon>
        <taxon>Philodinidae</taxon>
        <taxon>Didymodactylos</taxon>
    </lineage>
</organism>
<keyword evidence="1" id="KW-1133">Transmembrane helix</keyword>
<gene>
    <name evidence="2" type="ORF">OVA965_LOCUS12541</name>
    <name evidence="3" type="ORF">TMI583_LOCUS12549</name>
</gene>
<accession>A0A8S2IAC6</accession>
<name>A0A8S2IAC6_9BILA</name>
<keyword evidence="1" id="KW-0472">Membrane</keyword>
<sequence>MEHTFIEIFSVAVPIQWYLLLVIFVFTVLTIEVSIETCSTFMNSTFYNQSSIYACWLKQEELIDISRWSNQRTVDDCLSYSDPLEKKVTCVSFIRDWRKVYDQYPIVSPNDENRDVQPFKSVMIIRKENYCQNSLTPHYNQHCWNYSKTYNNRSYAIAHVCNAQCMSMYRVRDGIYDCIEEHVSDEDRGINGSCLSVKRHRFH</sequence>
<feature type="transmembrane region" description="Helical" evidence="1">
    <location>
        <begin position="15"/>
        <end position="35"/>
    </location>
</feature>
<evidence type="ECO:0000313" key="3">
    <source>
        <dbReference type="EMBL" id="CAF3732066.1"/>
    </source>
</evidence>
<dbReference type="EMBL" id="CAJNOK010005063">
    <property type="protein sequence ID" value="CAF0959153.1"/>
    <property type="molecule type" value="Genomic_DNA"/>
</dbReference>
<evidence type="ECO:0000313" key="4">
    <source>
        <dbReference type="Proteomes" id="UP000682733"/>
    </source>
</evidence>
<comment type="caution">
    <text evidence="3">The sequence shown here is derived from an EMBL/GenBank/DDBJ whole genome shotgun (WGS) entry which is preliminary data.</text>
</comment>
<protein>
    <submittedName>
        <fullName evidence="3">Uncharacterized protein</fullName>
    </submittedName>
</protein>
<dbReference type="Proteomes" id="UP000677228">
    <property type="component" value="Unassembled WGS sequence"/>
</dbReference>
<dbReference type="AlphaFoldDB" id="A0A8S2IAC6"/>
<evidence type="ECO:0000313" key="2">
    <source>
        <dbReference type="EMBL" id="CAF0959153.1"/>
    </source>
</evidence>
<proteinExistence type="predicted"/>
<evidence type="ECO:0000256" key="1">
    <source>
        <dbReference type="SAM" id="Phobius"/>
    </source>
</evidence>
<reference evidence="3" key="1">
    <citation type="submission" date="2021-02" db="EMBL/GenBank/DDBJ databases">
        <authorList>
            <person name="Nowell W R."/>
        </authorList>
    </citation>
    <scope>NUCLEOTIDE SEQUENCE</scope>
</reference>